<dbReference type="PROSITE" id="PS51831">
    <property type="entry name" value="HD"/>
    <property type="match status" value="1"/>
</dbReference>
<dbReference type="SUPFAM" id="SSF109604">
    <property type="entry name" value="HD-domain/PDEase-like"/>
    <property type="match status" value="1"/>
</dbReference>
<gene>
    <name evidence="2" type="ordered locus">MTBMA_c02460</name>
</gene>
<feature type="domain" description="HD" evidence="1">
    <location>
        <begin position="15"/>
        <end position="122"/>
    </location>
</feature>
<dbReference type="Gene3D" id="1.10.3210.10">
    <property type="entry name" value="Hypothetical protein af1432"/>
    <property type="match status" value="1"/>
</dbReference>
<dbReference type="InterPro" id="IPR004454">
    <property type="entry name" value="HD-related"/>
</dbReference>
<dbReference type="NCBIfam" id="TIGR00277">
    <property type="entry name" value="HDIG"/>
    <property type="match status" value="1"/>
</dbReference>
<dbReference type="GeneID" id="9703952"/>
<reference key="1">
    <citation type="submission" date="2009-08" db="EMBL/GenBank/DDBJ databases">
        <title>The genome sequence of Methanothermobacter marburgensis.</title>
        <authorList>
            <person name="Kaster A."/>
            <person name="Seedorf H."/>
            <person name="Goenrich M."/>
            <person name="Wiezer A."/>
            <person name="Liesegang H."/>
            <person name="Thauer R."/>
            <person name="Gottschalk G."/>
        </authorList>
    </citation>
    <scope>NUCLEOTIDE SEQUENCE</scope>
    <source>
        <strain>Marburg</strain>
    </source>
</reference>
<dbReference type="SMART" id="SM00471">
    <property type="entry name" value="HDc"/>
    <property type="match status" value="1"/>
</dbReference>
<proteinExistence type="predicted"/>
<name>D9PUF6_METTM</name>
<dbReference type="PANTHER" id="PTHR38659:SF2">
    <property type="entry name" value="HDIG DOMAIN PROTEIN"/>
    <property type="match status" value="1"/>
</dbReference>
<sequence>MSIHLLRSAGCPEWVVDHSLAVRKKALELAENLPVNRELVEEGALLHDIGRCRTSGVEHAVEGARILRELGYPVEVIRIVERHVGAGIPDDEADALGLPPGNYMPETLEEKIVAHADNLINGSDEVDIDFVIKKWSDRLGKNHPSIDRLRQLHEELMEMSR</sequence>
<dbReference type="Proteomes" id="UP000000345">
    <property type="component" value="Chromosome"/>
</dbReference>
<dbReference type="OrthoDB" id="52832at2157"/>
<protein>
    <submittedName>
        <fullName evidence="2">Predicted hydrolase</fullName>
    </submittedName>
</protein>
<dbReference type="CDD" id="cd00077">
    <property type="entry name" value="HDc"/>
    <property type="match status" value="1"/>
</dbReference>
<dbReference type="PaxDb" id="79929-MTBMA_c02460"/>
<evidence type="ECO:0000313" key="3">
    <source>
        <dbReference type="Proteomes" id="UP000000345"/>
    </source>
</evidence>
<dbReference type="AlphaFoldDB" id="D9PUF6"/>
<evidence type="ECO:0000259" key="1">
    <source>
        <dbReference type="PROSITE" id="PS51831"/>
    </source>
</evidence>
<dbReference type="GeneID" id="77399028"/>
<dbReference type="NCBIfam" id="TIGR00295">
    <property type="entry name" value="TIGR00295 family protein"/>
    <property type="match status" value="1"/>
</dbReference>
<evidence type="ECO:0000313" key="2">
    <source>
        <dbReference type="EMBL" id="ADL57854.1"/>
    </source>
</evidence>
<dbReference type="STRING" id="79929.MTBMA_c02460"/>
<dbReference type="InterPro" id="IPR006675">
    <property type="entry name" value="HDIG_dom"/>
</dbReference>
<dbReference type="Pfam" id="PF01966">
    <property type="entry name" value="HD"/>
    <property type="match status" value="1"/>
</dbReference>
<dbReference type="EMBL" id="CP001710">
    <property type="protein sequence ID" value="ADL57854.1"/>
    <property type="molecule type" value="Genomic_DNA"/>
</dbReference>
<dbReference type="InterPro" id="IPR006674">
    <property type="entry name" value="HD_domain"/>
</dbReference>
<organism evidence="2 3">
    <name type="scientific">Methanothermobacter marburgensis (strain ATCC BAA-927 / DSM 2133 / JCM 14651 / NBRC 100331 / OCM 82 / Marburg)</name>
    <name type="common">Methanobacterium thermoautotrophicum</name>
    <dbReference type="NCBI Taxonomy" id="79929"/>
    <lineage>
        <taxon>Archaea</taxon>
        <taxon>Methanobacteriati</taxon>
        <taxon>Methanobacteriota</taxon>
        <taxon>Methanomada group</taxon>
        <taxon>Methanobacteria</taxon>
        <taxon>Methanobacteriales</taxon>
        <taxon>Methanobacteriaceae</taxon>
        <taxon>Methanothermobacter</taxon>
    </lineage>
</organism>
<dbReference type="KEGG" id="mmg:MTBMA_c02460"/>
<dbReference type="RefSeq" id="WP_013295081.1">
    <property type="nucleotide sequence ID" value="NC_014408.1"/>
</dbReference>
<dbReference type="InterPro" id="IPR003607">
    <property type="entry name" value="HD/PDEase_dom"/>
</dbReference>
<dbReference type="PANTHER" id="PTHR38659">
    <property type="entry name" value="METAL-DEPENDENT PHOSPHOHYDROLASE"/>
    <property type="match status" value="1"/>
</dbReference>
<accession>D9PUF6</accession>
<dbReference type="PATRIC" id="fig|79929.8.peg.241"/>
<dbReference type="GO" id="GO:0016787">
    <property type="term" value="F:hydrolase activity"/>
    <property type="evidence" value="ECO:0007669"/>
    <property type="project" value="UniProtKB-KW"/>
</dbReference>
<keyword evidence="3" id="KW-1185">Reference proteome</keyword>
<keyword evidence="2" id="KW-0378">Hydrolase</keyword>
<dbReference type="HOGENOM" id="CLU_073842_1_0_2"/>
<reference evidence="2 3" key="2">
    <citation type="journal article" date="2010" name="J. Bacteriol.">
        <title>Complete genome sequence of Methanothermobacter marburgensis, a methanoarchaeon model organism.</title>
        <authorList>
            <person name="Liesegang H."/>
            <person name="Kaster A.K."/>
            <person name="Wiezer A."/>
            <person name="Goenrich M."/>
            <person name="Wollherr A."/>
            <person name="Seedorf H."/>
            <person name="Gottschalk G."/>
            <person name="Thauer R.K."/>
        </authorList>
    </citation>
    <scope>NUCLEOTIDE SEQUENCE [LARGE SCALE GENOMIC DNA]</scope>
    <source>
        <strain evidence="3">ATCC BAA-927 / DSM 2133 / JCM 14651 / NBRC 100331 / OCM 82 / Marburg</strain>
    </source>
</reference>